<name>H5T896_9ALTE</name>
<comment type="caution">
    <text evidence="1">The sequence shown here is derived from an EMBL/GenBank/DDBJ whole genome shotgun (WGS) entry which is preliminary data.</text>
</comment>
<keyword evidence="2" id="KW-1185">Reference proteome</keyword>
<dbReference type="AlphaFoldDB" id="H5T896"/>
<evidence type="ECO:0000313" key="2">
    <source>
        <dbReference type="Proteomes" id="UP000053586"/>
    </source>
</evidence>
<reference evidence="1 2" key="2">
    <citation type="journal article" date="2017" name="Antonie Van Leeuwenhoek">
        <title>Rhizobium rhizosphaerae sp. nov., a novel species isolated from rice rhizosphere.</title>
        <authorList>
            <person name="Zhao J.J."/>
            <person name="Zhang J."/>
            <person name="Zhang R.J."/>
            <person name="Zhang C.W."/>
            <person name="Yin H.Q."/>
            <person name="Zhang X.X."/>
        </authorList>
    </citation>
    <scope>NUCLEOTIDE SEQUENCE [LARGE SCALE GENOMIC DNA]</scope>
    <source>
        <strain evidence="1 2">ACAM 611</strain>
    </source>
</reference>
<protein>
    <submittedName>
        <fullName evidence="1">Uncharacterized protein</fullName>
    </submittedName>
</protein>
<dbReference type="Proteomes" id="UP000053586">
    <property type="component" value="Unassembled WGS sequence"/>
</dbReference>
<proteinExistence type="predicted"/>
<dbReference type="EMBL" id="BAET01000006">
    <property type="protein sequence ID" value="GAB54537.1"/>
    <property type="molecule type" value="Genomic_DNA"/>
</dbReference>
<organism evidence="1 2">
    <name type="scientific">Glaciecola punicea ACAM 611</name>
    <dbReference type="NCBI Taxonomy" id="1121923"/>
    <lineage>
        <taxon>Bacteria</taxon>
        <taxon>Pseudomonadati</taxon>
        <taxon>Pseudomonadota</taxon>
        <taxon>Gammaproteobacteria</taxon>
        <taxon>Alteromonadales</taxon>
        <taxon>Alteromonadaceae</taxon>
        <taxon>Glaciecola</taxon>
    </lineage>
</organism>
<reference evidence="1 2" key="1">
    <citation type="journal article" date="2012" name="J. Bacteriol.">
        <title>Genome sequence of proteorhodopsin-containing sea ice bacterium Glaciecola punicea ACAM 611T.</title>
        <authorList>
            <person name="Qin Q.-L."/>
            <person name="Xie B.-B."/>
            <person name="Shu Y.-L."/>
            <person name="Rong J.-C."/>
            <person name="Zhao D.-L."/>
            <person name="Zhang X.-Y."/>
            <person name="Chen X.-L."/>
            <person name="Zhou B.-C."/>
            <person name="Zhanga Y.-Z."/>
        </authorList>
    </citation>
    <scope>NUCLEOTIDE SEQUENCE [LARGE SCALE GENOMIC DNA]</scope>
    <source>
        <strain evidence="1 2">ACAM 611</strain>
    </source>
</reference>
<gene>
    <name evidence="1" type="ORF">GPUN_0390</name>
</gene>
<accession>H5T896</accession>
<sequence length="48" mass="5808">MFIDMQNRNKTIFFIFLSYKKKDRTIQNKVKTLYTKHKKVVNVGLICI</sequence>
<evidence type="ECO:0000313" key="1">
    <source>
        <dbReference type="EMBL" id="GAB54537.1"/>
    </source>
</evidence>